<keyword evidence="3" id="KW-1185">Reference proteome</keyword>
<accession>A0A4S3TR02</accession>
<dbReference type="RefSeq" id="WP_141462812.1">
    <property type="nucleotide sequence ID" value="NZ_RBZW01000003.1"/>
</dbReference>
<reference evidence="2 3" key="1">
    <citation type="submission" date="2018-10" db="EMBL/GenBank/DDBJ databases">
        <title>Natronolimnobius sp. XQ-INN 246 isolated from Inner Mongolia Autonomous Region of China.</title>
        <authorList>
            <person name="Xue Q."/>
        </authorList>
    </citation>
    <scope>NUCLEOTIDE SEQUENCE [LARGE SCALE GENOMIC DNA]</scope>
    <source>
        <strain evidence="2 3">XQ-INN 246</strain>
    </source>
</reference>
<sequence length="325" mass="35367">MDQLTRTRIPTPFSVGSVNCYQLTGNGVTVVDPGPATDEAYEVVADSLATDGYEIAEIDRILITHPHMDHFGQASRLVEASGADVVAHEHAVDRLADPIAHFKREQAYFRPFLRSMGMPTDAVDTVLELPEPYTEYQAPVTVTDPVADGDTVDAGVTLECVSTPGHVPGSVSFLAAAEDAMFTGDHVLPDITPNPLLTVAPDATDERTRSLPAYIEALETVLELEATVGYGGHGEPMSDLHGRVRETIDHHEERKEHVAELVADAEPVTAYAIMKEMFPELPATEMFSGMSEVIGHLDLLADEDRVRITERDGVDHYELLEPTDG</sequence>
<dbReference type="SMART" id="SM00849">
    <property type="entry name" value="Lactamase_B"/>
    <property type="match status" value="1"/>
</dbReference>
<gene>
    <name evidence="2" type="ORF">D8Y22_01560</name>
</gene>
<keyword evidence="2" id="KW-0378">Hydrolase</keyword>
<dbReference type="AlphaFoldDB" id="A0A4S3TR02"/>
<dbReference type="PANTHER" id="PTHR23131:SF4">
    <property type="entry name" value="METALLO-BETA-LACTAMASE SUPERFAMILY POTEIN"/>
    <property type="match status" value="1"/>
</dbReference>
<dbReference type="InterPro" id="IPR036866">
    <property type="entry name" value="RibonucZ/Hydroxyglut_hydro"/>
</dbReference>
<evidence type="ECO:0000313" key="3">
    <source>
        <dbReference type="Proteomes" id="UP000318864"/>
    </source>
</evidence>
<dbReference type="Gene3D" id="3.60.15.10">
    <property type="entry name" value="Ribonuclease Z/Hydroxyacylglutathione hydrolase-like"/>
    <property type="match status" value="1"/>
</dbReference>
<dbReference type="Gene3D" id="1.10.10.10">
    <property type="entry name" value="Winged helix-like DNA-binding domain superfamily/Winged helix DNA-binding domain"/>
    <property type="match status" value="1"/>
</dbReference>
<dbReference type="SUPFAM" id="SSF56281">
    <property type="entry name" value="Metallo-hydrolase/oxidoreductase"/>
    <property type="match status" value="1"/>
</dbReference>
<name>A0A4S3TR02_9EURY</name>
<comment type="caution">
    <text evidence="2">The sequence shown here is derived from an EMBL/GenBank/DDBJ whole genome shotgun (WGS) entry which is preliminary data.</text>
</comment>
<protein>
    <submittedName>
        <fullName evidence="2">MBL fold metallo-hydrolase</fullName>
    </submittedName>
</protein>
<dbReference type="EMBL" id="RBZW01000003">
    <property type="protein sequence ID" value="THE66834.1"/>
    <property type="molecule type" value="Genomic_DNA"/>
</dbReference>
<dbReference type="InterPro" id="IPR001279">
    <property type="entry name" value="Metallo-B-lactamas"/>
</dbReference>
<dbReference type="InterPro" id="IPR050662">
    <property type="entry name" value="Sec-metab_biosynth-thioest"/>
</dbReference>
<proteinExistence type="predicted"/>
<dbReference type="Pfam" id="PF00753">
    <property type="entry name" value="Lactamase_B"/>
    <property type="match status" value="1"/>
</dbReference>
<dbReference type="PANTHER" id="PTHR23131">
    <property type="entry name" value="ENDORIBONUCLEASE LACTB2"/>
    <property type="match status" value="1"/>
</dbReference>
<evidence type="ECO:0000313" key="2">
    <source>
        <dbReference type="EMBL" id="THE66834.1"/>
    </source>
</evidence>
<evidence type="ECO:0000259" key="1">
    <source>
        <dbReference type="SMART" id="SM00849"/>
    </source>
</evidence>
<dbReference type="OrthoDB" id="6433at2157"/>
<dbReference type="Proteomes" id="UP000318864">
    <property type="component" value="Unassembled WGS sequence"/>
</dbReference>
<dbReference type="InterPro" id="IPR036388">
    <property type="entry name" value="WH-like_DNA-bd_sf"/>
</dbReference>
<dbReference type="GO" id="GO:0016787">
    <property type="term" value="F:hydrolase activity"/>
    <property type="evidence" value="ECO:0007669"/>
    <property type="project" value="UniProtKB-KW"/>
</dbReference>
<feature type="domain" description="Metallo-beta-lactamase" evidence="1">
    <location>
        <begin position="17"/>
        <end position="233"/>
    </location>
</feature>
<organism evidence="2 3">
    <name type="scientific">Salinadaptatus halalkaliphilus</name>
    <dbReference type="NCBI Taxonomy" id="2419781"/>
    <lineage>
        <taxon>Archaea</taxon>
        <taxon>Methanobacteriati</taxon>
        <taxon>Methanobacteriota</taxon>
        <taxon>Stenosarchaea group</taxon>
        <taxon>Halobacteria</taxon>
        <taxon>Halobacteriales</taxon>
        <taxon>Natrialbaceae</taxon>
        <taxon>Salinadaptatus</taxon>
    </lineage>
</organism>